<reference evidence="2 3" key="1">
    <citation type="submission" date="2016-04" db="EMBL/GenBank/DDBJ databases">
        <title>Acidithiobacillus ferrooxidans genome sequencing and assembly.</title>
        <authorList>
            <person name="Zhou Z."/>
        </authorList>
    </citation>
    <scope>NUCLEOTIDE SEQUENCE [LARGE SCALE GENOMIC DNA]</scope>
    <source>
        <strain evidence="2 3">BY0502</strain>
    </source>
</reference>
<protein>
    <recommendedName>
        <fullName evidence="1">HicB-like antitoxin of toxin-antitoxin system domain-containing protein</fullName>
    </recommendedName>
</protein>
<dbReference type="InterPro" id="IPR031807">
    <property type="entry name" value="HicB-like"/>
</dbReference>
<dbReference type="EMBL" id="LVXZ01000251">
    <property type="protein sequence ID" value="OAP87395.1"/>
    <property type="molecule type" value="Genomic_DNA"/>
</dbReference>
<dbReference type="AlphaFoldDB" id="A0A179B7P7"/>
<name>A0A179B7P7_ACIFR</name>
<organism evidence="2 3">
    <name type="scientific">Acidithiobacillus ferrooxidans</name>
    <name type="common">Thiobacillus ferrooxidans</name>
    <dbReference type="NCBI Taxonomy" id="920"/>
    <lineage>
        <taxon>Bacteria</taxon>
        <taxon>Pseudomonadati</taxon>
        <taxon>Pseudomonadota</taxon>
        <taxon>Acidithiobacillia</taxon>
        <taxon>Acidithiobacillales</taxon>
        <taxon>Acidithiobacillaceae</taxon>
        <taxon>Acidithiobacillus</taxon>
    </lineage>
</organism>
<gene>
    <name evidence="2" type="ORF">A4H96_14320</name>
</gene>
<evidence type="ECO:0000313" key="2">
    <source>
        <dbReference type="EMBL" id="OAP87395.1"/>
    </source>
</evidence>
<dbReference type="GO" id="GO:0006355">
    <property type="term" value="P:regulation of DNA-templated transcription"/>
    <property type="evidence" value="ECO:0007669"/>
    <property type="project" value="InterPro"/>
</dbReference>
<dbReference type="Pfam" id="PF05534">
    <property type="entry name" value="HicB"/>
    <property type="match status" value="1"/>
</dbReference>
<comment type="caution">
    <text evidence="2">The sequence shown here is derived from an EMBL/GenBank/DDBJ whole genome shotgun (WGS) entry which is preliminary data.</text>
</comment>
<proteinExistence type="predicted"/>
<keyword evidence="3" id="KW-1185">Reference proteome</keyword>
<dbReference type="SUPFAM" id="SSF47598">
    <property type="entry name" value="Ribbon-helix-helix"/>
    <property type="match status" value="1"/>
</dbReference>
<dbReference type="PANTHER" id="PTHR34504:SF2">
    <property type="entry name" value="UPF0150 PROTEIN SSL0259"/>
    <property type="match status" value="1"/>
</dbReference>
<dbReference type="Proteomes" id="UP000078302">
    <property type="component" value="Unassembled WGS sequence"/>
</dbReference>
<dbReference type="InterPro" id="IPR008651">
    <property type="entry name" value="Uncharacterised_HicB"/>
</dbReference>
<evidence type="ECO:0000313" key="3">
    <source>
        <dbReference type="Proteomes" id="UP000078302"/>
    </source>
</evidence>
<dbReference type="InterPro" id="IPR051404">
    <property type="entry name" value="TA_system_antitoxin"/>
</dbReference>
<dbReference type="Gene3D" id="1.10.1220.10">
    <property type="entry name" value="Met repressor-like"/>
    <property type="match status" value="1"/>
</dbReference>
<sequence>MTMHTLDDYPFEMRPLKPSEGGGYLISYPDFTECIADGETLEEALQNGRDALHAVIEALQEQGMPVPAPNGGGMASGKFIARVPKSIHAQLAARARMEGVSLNAMVLTLIAKGLGQGTRAE</sequence>
<feature type="domain" description="HicB-like antitoxin of toxin-antitoxin system" evidence="1">
    <location>
        <begin position="18"/>
        <end position="70"/>
    </location>
</feature>
<dbReference type="SUPFAM" id="SSF143100">
    <property type="entry name" value="TTHA1013/TTHA0281-like"/>
    <property type="match status" value="1"/>
</dbReference>
<dbReference type="Pfam" id="PF15919">
    <property type="entry name" value="HicB_lk_antitox"/>
    <property type="match status" value="1"/>
</dbReference>
<dbReference type="PANTHER" id="PTHR34504">
    <property type="entry name" value="ANTITOXIN HICB"/>
    <property type="match status" value="1"/>
</dbReference>
<accession>A0A179B7P7</accession>
<dbReference type="Gene3D" id="3.30.160.250">
    <property type="match status" value="1"/>
</dbReference>
<dbReference type="InterPro" id="IPR035069">
    <property type="entry name" value="TTHA1013/TTHA0281-like"/>
</dbReference>
<dbReference type="InterPro" id="IPR013321">
    <property type="entry name" value="Arc_rbn_hlx_hlx"/>
</dbReference>
<evidence type="ECO:0000259" key="1">
    <source>
        <dbReference type="Pfam" id="PF15919"/>
    </source>
</evidence>
<dbReference type="InterPro" id="IPR010985">
    <property type="entry name" value="Ribbon_hlx_hlx"/>
</dbReference>